<dbReference type="PROSITE" id="PS50003">
    <property type="entry name" value="PH_DOMAIN"/>
    <property type="match status" value="1"/>
</dbReference>
<evidence type="ECO:0000256" key="7">
    <source>
        <dbReference type="ARBA" id="ARBA00022679"/>
    </source>
</evidence>
<dbReference type="SUPFAM" id="SSF56112">
    <property type="entry name" value="Protein kinase-like (PK-like)"/>
    <property type="match status" value="1"/>
</dbReference>
<dbReference type="GO" id="GO:0031032">
    <property type="term" value="P:actomyosin structure organization"/>
    <property type="evidence" value="ECO:0007669"/>
    <property type="project" value="TreeGrafter"/>
</dbReference>
<evidence type="ECO:0000259" key="21">
    <source>
        <dbReference type="PROSITE" id="PS50011"/>
    </source>
</evidence>
<dbReference type="GO" id="GO:0005856">
    <property type="term" value="C:cytoskeleton"/>
    <property type="evidence" value="ECO:0007669"/>
    <property type="project" value="TreeGrafter"/>
</dbReference>
<evidence type="ECO:0000256" key="16">
    <source>
        <dbReference type="ARBA" id="ARBA00048679"/>
    </source>
</evidence>
<feature type="binding site" evidence="17">
    <location>
        <position position="121"/>
    </location>
    <ligand>
        <name>ATP</name>
        <dbReference type="ChEBI" id="CHEBI:30616"/>
    </ligand>
</feature>
<dbReference type="Gene3D" id="1.10.510.10">
    <property type="entry name" value="Transferase(Phosphotransferase) domain 1"/>
    <property type="match status" value="1"/>
</dbReference>
<dbReference type="EMBL" id="GIFC01019023">
    <property type="protein sequence ID" value="MXV01107.1"/>
    <property type="molecule type" value="Transcribed_RNA"/>
</dbReference>
<dbReference type="InterPro" id="IPR002219">
    <property type="entry name" value="PKC_DAG/PE"/>
</dbReference>
<feature type="compositionally biased region" description="Basic and acidic residues" evidence="19">
    <location>
        <begin position="1296"/>
        <end position="1306"/>
    </location>
</feature>
<feature type="domain" description="Protein kinase" evidence="21">
    <location>
        <begin position="92"/>
        <end position="359"/>
    </location>
</feature>
<dbReference type="PROSITE" id="PS50081">
    <property type="entry name" value="ZF_DAG_PE_2"/>
    <property type="match status" value="1"/>
</dbReference>
<proteinExistence type="predicted"/>
<evidence type="ECO:0000256" key="3">
    <source>
        <dbReference type="ARBA" id="ARBA00012513"/>
    </source>
</evidence>
<accession>A0A6B0VH88</accession>
<evidence type="ECO:0000259" key="24">
    <source>
        <dbReference type="PROSITE" id="PS51285"/>
    </source>
</evidence>
<dbReference type="GO" id="GO:0004674">
    <property type="term" value="F:protein serine/threonine kinase activity"/>
    <property type="evidence" value="ECO:0007669"/>
    <property type="project" value="UniProtKB-KW"/>
</dbReference>
<feature type="coiled-coil region" evidence="18">
    <location>
        <begin position="1141"/>
        <end position="1196"/>
    </location>
</feature>
<dbReference type="Gene3D" id="2.30.29.30">
    <property type="entry name" value="Pleckstrin-homology domain (PH domain)/Phosphotyrosine-binding domain (PTB)"/>
    <property type="match status" value="1"/>
</dbReference>
<dbReference type="InterPro" id="IPR000961">
    <property type="entry name" value="AGC-kinase_C"/>
</dbReference>
<dbReference type="InterPro" id="IPR008271">
    <property type="entry name" value="Ser/Thr_kinase_AS"/>
</dbReference>
<dbReference type="Gene3D" id="3.30.200.20">
    <property type="entry name" value="Phosphorylase Kinase, domain 1"/>
    <property type="match status" value="1"/>
</dbReference>
<dbReference type="InterPro" id="IPR000719">
    <property type="entry name" value="Prot_kinase_dom"/>
</dbReference>
<feature type="region of interest" description="Disordered" evidence="19">
    <location>
        <begin position="1283"/>
        <end position="1306"/>
    </location>
</feature>
<feature type="domain" description="AGC-kinase C-terminal" evidence="24">
    <location>
        <begin position="360"/>
        <end position="431"/>
    </location>
</feature>
<dbReference type="InterPro" id="IPR011993">
    <property type="entry name" value="PH-like_dom_sf"/>
</dbReference>
<keyword evidence="12" id="KW-0862">Zinc</keyword>
<dbReference type="SUPFAM" id="SSF57889">
    <property type="entry name" value="Cysteine-rich domain"/>
    <property type="match status" value="1"/>
</dbReference>
<dbReference type="PROSITE" id="PS51285">
    <property type="entry name" value="AGC_KINASE_CTER"/>
    <property type="match status" value="1"/>
</dbReference>
<evidence type="ECO:0000256" key="1">
    <source>
        <dbReference type="ARBA" id="ARBA00001946"/>
    </source>
</evidence>
<evidence type="ECO:0000259" key="20">
    <source>
        <dbReference type="PROSITE" id="PS50003"/>
    </source>
</evidence>
<keyword evidence="5" id="KW-0723">Serine/threonine-protein kinase</keyword>
<evidence type="ECO:0000256" key="11">
    <source>
        <dbReference type="ARBA" id="ARBA00022777"/>
    </source>
</evidence>
<evidence type="ECO:0000256" key="2">
    <source>
        <dbReference type="ARBA" id="ARBA00004496"/>
    </source>
</evidence>
<name>A0A6B0VH88_IXORI</name>
<evidence type="ECO:0000256" key="19">
    <source>
        <dbReference type="SAM" id="MobiDB-lite"/>
    </source>
</evidence>
<feature type="coiled-coil region" evidence="18">
    <location>
        <begin position="794"/>
        <end position="835"/>
    </location>
</feature>
<feature type="compositionally biased region" description="Acidic residues" evidence="19">
    <location>
        <begin position="380"/>
        <end position="392"/>
    </location>
</feature>
<keyword evidence="7" id="KW-0808">Transferase</keyword>
<evidence type="ECO:0000256" key="6">
    <source>
        <dbReference type="ARBA" id="ARBA00022553"/>
    </source>
</evidence>
<keyword evidence="6" id="KW-0597">Phosphoprotein</keyword>
<dbReference type="SMART" id="SM00220">
    <property type="entry name" value="S_TKc"/>
    <property type="match status" value="1"/>
</dbReference>
<feature type="domain" description="Phorbol-ester/DAG-type" evidence="22">
    <location>
        <begin position="1402"/>
        <end position="1451"/>
    </location>
</feature>
<evidence type="ECO:0000313" key="25">
    <source>
        <dbReference type="EMBL" id="MXV01107.1"/>
    </source>
</evidence>
<dbReference type="InterPro" id="IPR050839">
    <property type="entry name" value="Rho-assoc_Ser/Thr_Kinase"/>
</dbReference>
<dbReference type="Gene3D" id="3.30.60.20">
    <property type="match status" value="1"/>
</dbReference>
<feature type="coiled-coil region" evidence="18">
    <location>
        <begin position="889"/>
        <end position="997"/>
    </location>
</feature>
<keyword evidence="10" id="KW-0863">Zinc-finger</keyword>
<feature type="region of interest" description="Disordered" evidence="19">
    <location>
        <begin position="543"/>
        <end position="592"/>
    </location>
</feature>
<keyword evidence="4" id="KW-0963">Cytoplasm</keyword>
<dbReference type="PROSITE" id="PS50011">
    <property type="entry name" value="PROTEIN_KINASE_DOM"/>
    <property type="match status" value="1"/>
</dbReference>
<dbReference type="GO" id="GO:0008270">
    <property type="term" value="F:zinc ion binding"/>
    <property type="evidence" value="ECO:0007669"/>
    <property type="project" value="UniProtKB-KW"/>
</dbReference>
<feature type="compositionally biased region" description="Basic and acidic residues" evidence="19">
    <location>
        <begin position="577"/>
        <end position="592"/>
    </location>
</feature>
<dbReference type="InterPro" id="IPR001849">
    <property type="entry name" value="PH_domain"/>
</dbReference>
<feature type="compositionally biased region" description="Basic and acidic residues" evidence="19">
    <location>
        <begin position="1120"/>
        <end position="1134"/>
    </location>
</feature>
<dbReference type="GO" id="GO:0005737">
    <property type="term" value="C:cytoplasm"/>
    <property type="evidence" value="ECO:0007669"/>
    <property type="project" value="UniProtKB-SubCell"/>
</dbReference>
<keyword evidence="9 17" id="KW-0547">Nucleotide-binding</keyword>
<feature type="region of interest" description="Disordered" evidence="19">
    <location>
        <begin position="376"/>
        <end position="398"/>
    </location>
</feature>
<evidence type="ECO:0000256" key="10">
    <source>
        <dbReference type="ARBA" id="ARBA00022771"/>
    </source>
</evidence>
<comment type="subcellular location">
    <subcellularLocation>
        <location evidence="2">Cytoplasm</location>
    </subcellularLocation>
</comment>
<feature type="region of interest" description="Disordered" evidence="19">
    <location>
        <begin position="441"/>
        <end position="463"/>
    </location>
</feature>
<dbReference type="Pfam" id="PF00433">
    <property type="entry name" value="Pkinase_C"/>
    <property type="match status" value="1"/>
</dbReference>
<dbReference type="SMART" id="SM00036">
    <property type="entry name" value="CNH"/>
    <property type="match status" value="1"/>
</dbReference>
<dbReference type="GO" id="GO:0005524">
    <property type="term" value="F:ATP binding"/>
    <property type="evidence" value="ECO:0007669"/>
    <property type="project" value="UniProtKB-UniRule"/>
</dbReference>
<evidence type="ECO:0000259" key="23">
    <source>
        <dbReference type="PROSITE" id="PS50219"/>
    </source>
</evidence>
<feature type="compositionally biased region" description="Acidic residues" evidence="19">
    <location>
        <begin position="555"/>
        <end position="566"/>
    </location>
</feature>
<dbReference type="FunFam" id="3.30.200.20:FF:000017">
    <property type="entry name" value="Non-specific serine/threonine protein kinase"/>
    <property type="match status" value="1"/>
</dbReference>
<dbReference type="InterPro" id="IPR011009">
    <property type="entry name" value="Kinase-like_dom_sf"/>
</dbReference>
<dbReference type="Pfam" id="PF00130">
    <property type="entry name" value="C1_1"/>
    <property type="match status" value="1"/>
</dbReference>
<dbReference type="EC" id="2.7.11.1" evidence="3"/>
<dbReference type="CDD" id="cd20814">
    <property type="entry name" value="CRIK"/>
    <property type="match status" value="1"/>
</dbReference>
<dbReference type="InterPro" id="IPR001180">
    <property type="entry name" value="CNH_dom"/>
</dbReference>
<feature type="region of interest" description="Disordered" evidence="19">
    <location>
        <begin position="1120"/>
        <end position="1139"/>
    </location>
</feature>
<feature type="region of interest" description="Disordered" evidence="19">
    <location>
        <begin position="1365"/>
        <end position="1398"/>
    </location>
</feature>
<dbReference type="PROSITE" id="PS00479">
    <property type="entry name" value="ZF_DAG_PE_1"/>
    <property type="match status" value="1"/>
</dbReference>
<feature type="domain" description="CNH" evidence="23">
    <location>
        <begin position="1639"/>
        <end position="1930"/>
    </location>
</feature>
<feature type="domain" description="PH" evidence="20">
    <location>
        <begin position="1492"/>
        <end position="1616"/>
    </location>
</feature>
<evidence type="ECO:0000256" key="15">
    <source>
        <dbReference type="ARBA" id="ARBA00047899"/>
    </source>
</evidence>
<dbReference type="SMART" id="SM00133">
    <property type="entry name" value="S_TK_X"/>
    <property type="match status" value="1"/>
</dbReference>
<keyword evidence="14 18" id="KW-0175">Coiled coil</keyword>
<evidence type="ECO:0000256" key="17">
    <source>
        <dbReference type="PROSITE-ProRule" id="PRU10141"/>
    </source>
</evidence>
<reference evidence="25" key="1">
    <citation type="submission" date="2019-12" db="EMBL/GenBank/DDBJ databases">
        <title>An insight into the sialome of adult female Ixodes ricinus ticks feeding for 6 days.</title>
        <authorList>
            <person name="Perner J."/>
            <person name="Ribeiro J.M.C."/>
        </authorList>
    </citation>
    <scope>NUCLEOTIDE SEQUENCE</scope>
    <source>
        <strain evidence="25">Semi-engorged</strain>
        <tissue evidence="25">Salivary glands</tissue>
    </source>
</reference>
<dbReference type="PANTHER" id="PTHR22988">
    <property type="entry name" value="MYOTONIC DYSTROPHY S/T KINASE-RELATED"/>
    <property type="match status" value="1"/>
</dbReference>
<dbReference type="InterPro" id="IPR046349">
    <property type="entry name" value="C1-like_sf"/>
</dbReference>
<feature type="coiled-coil region" evidence="18">
    <location>
        <begin position="467"/>
        <end position="515"/>
    </location>
</feature>
<keyword evidence="11" id="KW-0418">Kinase</keyword>
<comment type="cofactor">
    <cofactor evidence="1">
        <name>Mg(2+)</name>
        <dbReference type="ChEBI" id="CHEBI:18420"/>
    </cofactor>
</comment>
<evidence type="ECO:0000256" key="8">
    <source>
        <dbReference type="ARBA" id="ARBA00022723"/>
    </source>
</evidence>
<dbReference type="PROSITE" id="PS00107">
    <property type="entry name" value="PROTEIN_KINASE_ATP"/>
    <property type="match status" value="1"/>
</dbReference>
<dbReference type="PROSITE" id="PS50219">
    <property type="entry name" value="CNH"/>
    <property type="match status" value="1"/>
</dbReference>
<dbReference type="Pfam" id="PF00780">
    <property type="entry name" value="CNH"/>
    <property type="match status" value="1"/>
</dbReference>
<dbReference type="SMART" id="SM00233">
    <property type="entry name" value="PH"/>
    <property type="match status" value="1"/>
</dbReference>
<feature type="coiled-coil region" evidence="18">
    <location>
        <begin position="626"/>
        <end position="674"/>
    </location>
</feature>
<comment type="catalytic activity">
    <reaction evidence="16">
        <text>L-seryl-[protein] + ATP = O-phospho-L-seryl-[protein] + ADP + H(+)</text>
        <dbReference type="Rhea" id="RHEA:17989"/>
        <dbReference type="Rhea" id="RHEA-COMP:9863"/>
        <dbReference type="Rhea" id="RHEA-COMP:11604"/>
        <dbReference type="ChEBI" id="CHEBI:15378"/>
        <dbReference type="ChEBI" id="CHEBI:29999"/>
        <dbReference type="ChEBI" id="CHEBI:30616"/>
        <dbReference type="ChEBI" id="CHEBI:83421"/>
        <dbReference type="ChEBI" id="CHEBI:456216"/>
        <dbReference type="EC" id="2.7.11.1"/>
    </reaction>
</comment>
<organism evidence="25">
    <name type="scientific">Ixodes ricinus</name>
    <name type="common">Common tick</name>
    <name type="synonym">Acarus ricinus</name>
    <dbReference type="NCBI Taxonomy" id="34613"/>
    <lineage>
        <taxon>Eukaryota</taxon>
        <taxon>Metazoa</taxon>
        <taxon>Ecdysozoa</taxon>
        <taxon>Arthropoda</taxon>
        <taxon>Chelicerata</taxon>
        <taxon>Arachnida</taxon>
        <taxon>Acari</taxon>
        <taxon>Parasitiformes</taxon>
        <taxon>Ixodida</taxon>
        <taxon>Ixodoidea</taxon>
        <taxon>Ixodidae</taxon>
        <taxon>Ixodinae</taxon>
        <taxon>Ixodes</taxon>
    </lineage>
</organism>
<evidence type="ECO:0000256" key="18">
    <source>
        <dbReference type="SAM" id="Coils"/>
    </source>
</evidence>
<protein>
    <recommendedName>
        <fullName evidence="3">non-specific serine/threonine protein kinase</fullName>
        <ecNumber evidence="3">2.7.11.1</ecNumber>
    </recommendedName>
</protein>
<evidence type="ECO:0000256" key="12">
    <source>
        <dbReference type="ARBA" id="ARBA00022833"/>
    </source>
</evidence>
<evidence type="ECO:0000256" key="13">
    <source>
        <dbReference type="ARBA" id="ARBA00022840"/>
    </source>
</evidence>
<keyword evidence="8" id="KW-0479">Metal-binding</keyword>
<feature type="coiled-coil region" evidence="18">
    <location>
        <begin position="1022"/>
        <end position="1112"/>
    </location>
</feature>
<evidence type="ECO:0000259" key="22">
    <source>
        <dbReference type="PROSITE" id="PS50081"/>
    </source>
</evidence>
<dbReference type="PANTHER" id="PTHR22988:SF71">
    <property type="entry name" value="CITRON RHO-INTERACTING KINASE"/>
    <property type="match status" value="1"/>
</dbReference>
<dbReference type="PROSITE" id="PS00108">
    <property type="entry name" value="PROTEIN_KINASE_ST"/>
    <property type="match status" value="1"/>
</dbReference>
<feature type="region of interest" description="Disordered" evidence="19">
    <location>
        <begin position="735"/>
        <end position="756"/>
    </location>
</feature>
<evidence type="ECO:0000256" key="4">
    <source>
        <dbReference type="ARBA" id="ARBA00022490"/>
    </source>
</evidence>
<dbReference type="Pfam" id="PF00069">
    <property type="entry name" value="Pkinase"/>
    <property type="match status" value="1"/>
</dbReference>
<evidence type="ECO:0000256" key="9">
    <source>
        <dbReference type="ARBA" id="ARBA00022741"/>
    </source>
</evidence>
<dbReference type="InterPro" id="IPR017441">
    <property type="entry name" value="Protein_kinase_ATP_BS"/>
</dbReference>
<keyword evidence="13 17" id="KW-0067">ATP-binding</keyword>
<evidence type="ECO:0000256" key="5">
    <source>
        <dbReference type="ARBA" id="ARBA00022527"/>
    </source>
</evidence>
<dbReference type="InterPro" id="IPR017892">
    <property type="entry name" value="Pkinase_C"/>
</dbReference>
<dbReference type="SMART" id="SM00109">
    <property type="entry name" value="C1"/>
    <property type="match status" value="1"/>
</dbReference>
<comment type="catalytic activity">
    <reaction evidence="15">
        <text>L-threonyl-[protein] + ATP = O-phospho-L-threonyl-[protein] + ADP + H(+)</text>
        <dbReference type="Rhea" id="RHEA:46608"/>
        <dbReference type="Rhea" id="RHEA-COMP:11060"/>
        <dbReference type="Rhea" id="RHEA-COMP:11605"/>
        <dbReference type="ChEBI" id="CHEBI:15378"/>
        <dbReference type="ChEBI" id="CHEBI:30013"/>
        <dbReference type="ChEBI" id="CHEBI:30616"/>
        <dbReference type="ChEBI" id="CHEBI:61977"/>
        <dbReference type="ChEBI" id="CHEBI:456216"/>
        <dbReference type="EC" id="2.7.11.1"/>
    </reaction>
</comment>
<feature type="region of interest" description="Disordered" evidence="19">
    <location>
        <begin position="677"/>
        <end position="701"/>
    </location>
</feature>
<evidence type="ECO:0000256" key="14">
    <source>
        <dbReference type="ARBA" id="ARBA00023054"/>
    </source>
</evidence>
<sequence length="1986" mass="220085">MAHAKGNAVPAVREPIAVRSTKLNHLLLGRGSGQLANRHLASRDSLLDALFALYDECNREQLRRDKNIALFLDKYQGIVTELRQLRVSISDFEIKAVIGRGHFGDIHMVKEKATGDIYAMKILRKDYTLSQREVAFYEEERDVLVRAPQGGPWLVQLQYAFQDASHLYLVMEFLPGGDLFGLLDRSGPALPEEDARFYLAELVLALHALHTLGYVHRDVKPDNVLIDRTGHIKLADFGSAAKLADRKSMGSRMPVGTPHYVAPEVLSAVGGGPAAPRAHGTACDWWSLGVLGYEMLFGQNPFAGDRITVTYNNIMNFQDSLTFPKEAEVSETAVRMLQGLLTSADRRFSYQDVCGHAFFASVDWNNIRQTVPPFVPSLSGEEDTSNFDEFEQETPRPRVPALRDQKKGFEGSSLPFVGFTHTQCATGAALDRTVSFLEVGSPRRESPSVGGWQQRGQPRERVPSAREEALQQEVQGSQARLREAQEAKARLEKQLQDAEAREAHLRADNQNLNMLVSLERQGRLVSEEKAVQLVGALKRKYRSMPSPKVAAPSVEEADESGGEEQTDGVGQRGSAPEQEKERLERELQKERSRCSKYKEHLNRILAEGKDCMEEMQKKHKSNLEYIDGVRKEVAEAVEKQRRAEQALDVCREECSSHREKVAVLEEQLASLRLRATTSPEAAGKEGGPSGAEQPPPAPTRCPECAVALGRLEAVLEERDRLVSEAAQLRCRLSGLQEARGSSKPSGSKSELQREAEGLRSVVTRLERVARAQEPAVRPPAMSGSGDNNGLAQVAQAQAEKLNTLEKQARDLEETNARYVKEIERLNVEVQRLTKSPVVEAAACLATDDAKTLVASLEAEAQPLASEATAALESQLAKTREFLSTSRARCGELQLQLRKKEEALSEAQLDARIAKREAKRSEEGEATLKGRLGEACQELEVLRKAEGELKTRVAQLQAALQREERQAATAKLGYEKELAKLEERVQMLRDNCGTAKNLEAKCTTTADECRDLTIKCKVLELEAQREAETRTRVERDSQELEEELRKERAKTDKLIKTLQLMKDTCEELERQVVAYETMYQEAEKKVANFDADRAAHEDTVDKLNKKNALLKESLMLEKAARRRQEEELEEHRAGDGEASATLESLRRALSEREALLEQMGAQALSLRRELGNQEASATALQRREEALQGENLAIKEEASRHITTIASLKSSNLTLSQELEECRARHADTLDYVEQLESELDGQKSFAETEMLKLNQTLAQQTKLIDFLQTKVAELDKKKKKFFGGGRSGKEGTQARTDAEGALERERSKCRRLQDQLDSARAEAMLLRQQLSTTAAAGMDAGTPHSSKLVSVPTSPRSRALLTALTMSPSTNMDSRGGMPSEEGEPGGGAPKGPPLRMQHNIPHRFQVVLCMRGTKCAACLDSVHFGRYASRCEECQAVCHPKCSTLVPSTCGVPAEYVRQFSDSVSCQRSSPPALGRHVRFAPGLSEVTFDQLQPQGWVKLPRGGGKPGWDRCFLALRGDTLYVLGQAVDGGADEGTLASLCRDQLCLCPPDGEALVSSAVSASELLGTAKTDLPYTFKLELRPISTCWPSRCLYIMVPTFEEKQMWVSVLEECVGKNLDAACKNTLGDTVLLLEGDQVLDVNCTYELSFEYLLLGAMEGLFVVDLVGCGVRRKVADVPAVFQIGLARRLGVVLAILGEERKLKLAQWDSLRPWVESRPGVEVSPAPSWRLVEDIGECHLFALSEDGATLCVATAKTVHLMHFNPASGNYSRRKLVNTSEPCSCIHFTPHTILIGTDTFYEIDAKDYSIEPFLDPTDTSLSFLMYGATQLRSFPVAILQLAPPEYNPEYLLCFHELGVFVDQDGRRTREDDLKWKRLPLAFAYKAPHLFIGHFNAIEILEIKPRGSKDSGLHRTVLVSQPRFLGLSHLGSMYLASFGPRQVRLLSVNAACESSPPSTKASLENGAEECNEELEFSFTSSVVEMLDD</sequence>
<dbReference type="SUPFAM" id="SSF50729">
    <property type="entry name" value="PH domain-like"/>
    <property type="match status" value="1"/>
</dbReference>
<dbReference type="FunFam" id="1.10.510.10:FF:000751">
    <property type="entry name" value="Non-specific serine/threonine protein kinase"/>
    <property type="match status" value="1"/>
</dbReference>